<comment type="caution">
    <text evidence="1">The sequence shown here is derived from an EMBL/GenBank/DDBJ whole genome shotgun (WGS) entry which is preliminary data.</text>
</comment>
<gene>
    <name evidence="1" type="ORF">DL762_002703</name>
</gene>
<evidence type="ECO:0000313" key="2">
    <source>
        <dbReference type="Proteomes" id="UP000294003"/>
    </source>
</evidence>
<organism evidence="1 2">
    <name type="scientific">Monosporascus cannonballus</name>
    <dbReference type="NCBI Taxonomy" id="155416"/>
    <lineage>
        <taxon>Eukaryota</taxon>
        <taxon>Fungi</taxon>
        <taxon>Dikarya</taxon>
        <taxon>Ascomycota</taxon>
        <taxon>Pezizomycotina</taxon>
        <taxon>Sordariomycetes</taxon>
        <taxon>Xylariomycetidae</taxon>
        <taxon>Xylariales</taxon>
        <taxon>Xylariales incertae sedis</taxon>
        <taxon>Monosporascus</taxon>
    </lineage>
</organism>
<dbReference type="Proteomes" id="UP000294003">
    <property type="component" value="Unassembled WGS sequence"/>
</dbReference>
<dbReference type="EMBL" id="QJNS01000057">
    <property type="protein sequence ID" value="RYO90373.1"/>
    <property type="molecule type" value="Genomic_DNA"/>
</dbReference>
<evidence type="ECO:0000313" key="1">
    <source>
        <dbReference type="EMBL" id="RYO90373.1"/>
    </source>
</evidence>
<sequence length="177" mass="19388">MWAVPQLVRAEAPGSREHTGDVSFPVHHARNGFIYVMVEITARLRILPDPLLAAAIVAPTYPADLSAAQVLVGDAWPGCLWDLQDLVFSAPGEHRSRPPSPTNHLYGILTEINNGSKREAYAFQASWLGEDLDTNDPFTADDAHCVSSGGFRLRHPAPMRQSLQVRRKLVAESALQA</sequence>
<accession>A0ABY0HGU4</accession>
<protein>
    <submittedName>
        <fullName evidence="1">Uncharacterized protein</fullName>
    </submittedName>
</protein>
<proteinExistence type="predicted"/>
<keyword evidence="2" id="KW-1185">Reference proteome</keyword>
<name>A0ABY0HGU4_9PEZI</name>
<reference evidence="1 2" key="1">
    <citation type="submission" date="2018-06" db="EMBL/GenBank/DDBJ databases">
        <title>Complete Genomes of Monosporascus.</title>
        <authorList>
            <person name="Robinson A.J."/>
            <person name="Natvig D.O."/>
        </authorList>
    </citation>
    <scope>NUCLEOTIDE SEQUENCE [LARGE SCALE GENOMIC DNA]</scope>
    <source>
        <strain evidence="1 2">CBS 609.92</strain>
    </source>
</reference>